<dbReference type="GO" id="GO:0005524">
    <property type="term" value="F:ATP binding"/>
    <property type="evidence" value="ECO:0007669"/>
    <property type="project" value="UniProtKB-UniRule"/>
</dbReference>
<evidence type="ECO:0000313" key="5">
    <source>
        <dbReference type="EMBL" id="TVU36290.1"/>
    </source>
</evidence>
<feature type="domain" description="Protein kinase" evidence="4">
    <location>
        <begin position="239"/>
        <end position="318"/>
    </location>
</feature>
<protein>
    <recommendedName>
        <fullName evidence="4">Protein kinase domain-containing protein</fullName>
    </recommendedName>
</protein>
<dbReference type="PROSITE" id="PS50011">
    <property type="entry name" value="PROTEIN_KINASE_DOM"/>
    <property type="match status" value="1"/>
</dbReference>
<evidence type="ECO:0000256" key="3">
    <source>
        <dbReference type="PROSITE-ProRule" id="PRU10141"/>
    </source>
</evidence>
<dbReference type="EMBL" id="RWGY01000009">
    <property type="protein sequence ID" value="TVU36290.1"/>
    <property type="molecule type" value="Genomic_DNA"/>
</dbReference>
<comment type="caution">
    <text evidence="5">The sequence shown here is derived from an EMBL/GenBank/DDBJ whole genome shotgun (WGS) entry which is preliminary data.</text>
</comment>
<keyword evidence="6" id="KW-1185">Reference proteome</keyword>
<organism evidence="5 6">
    <name type="scientific">Eragrostis curvula</name>
    <name type="common">weeping love grass</name>
    <dbReference type="NCBI Taxonomy" id="38414"/>
    <lineage>
        <taxon>Eukaryota</taxon>
        <taxon>Viridiplantae</taxon>
        <taxon>Streptophyta</taxon>
        <taxon>Embryophyta</taxon>
        <taxon>Tracheophyta</taxon>
        <taxon>Spermatophyta</taxon>
        <taxon>Magnoliopsida</taxon>
        <taxon>Liliopsida</taxon>
        <taxon>Poales</taxon>
        <taxon>Poaceae</taxon>
        <taxon>PACMAD clade</taxon>
        <taxon>Chloridoideae</taxon>
        <taxon>Eragrostideae</taxon>
        <taxon>Eragrostidinae</taxon>
        <taxon>Eragrostis</taxon>
    </lineage>
</organism>
<dbReference type="InterPro" id="IPR011009">
    <property type="entry name" value="Kinase-like_dom_sf"/>
</dbReference>
<dbReference type="FunFam" id="3.30.200.20:FF:000162">
    <property type="entry name" value="Adenine nucleotide alpha hydrolase-like domain kinase"/>
    <property type="match status" value="1"/>
</dbReference>
<evidence type="ECO:0000313" key="6">
    <source>
        <dbReference type="Proteomes" id="UP000324897"/>
    </source>
</evidence>
<dbReference type="Pfam" id="PF07714">
    <property type="entry name" value="PK_Tyr_Ser-Thr"/>
    <property type="match status" value="1"/>
</dbReference>
<evidence type="ECO:0000256" key="1">
    <source>
        <dbReference type="ARBA" id="ARBA00022741"/>
    </source>
</evidence>
<dbReference type="Proteomes" id="UP000324897">
    <property type="component" value="Unassembled WGS sequence"/>
</dbReference>
<dbReference type="InterPro" id="IPR017441">
    <property type="entry name" value="Protein_kinase_ATP_BS"/>
</dbReference>
<dbReference type="PANTHER" id="PTHR27006:SF616">
    <property type="entry name" value="CYSTEINE-RICH RECEPTOR-LIKE PROTEIN KINASE 10"/>
    <property type="match status" value="1"/>
</dbReference>
<dbReference type="Gramene" id="TVU36290">
    <property type="protein sequence ID" value="TVU36290"/>
    <property type="gene ID" value="EJB05_18220"/>
</dbReference>
<evidence type="ECO:0000259" key="4">
    <source>
        <dbReference type="PROSITE" id="PS50011"/>
    </source>
</evidence>
<keyword evidence="1 3" id="KW-0547">Nucleotide-binding</keyword>
<feature type="binding site" evidence="3">
    <location>
        <position position="267"/>
    </location>
    <ligand>
        <name>ATP</name>
        <dbReference type="ChEBI" id="CHEBI:30616"/>
    </ligand>
</feature>
<dbReference type="Gene3D" id="3.30.200.20">
    <property type="entry name" value="Phosphorylase Kinase, domain 1"/>
    <property type="match status" value="1"/>
</dbReference>
<evidence type="ECO:0000256" key="2">
    <source>
        <dbReference type="ARBA" id="ARBA00022840"/>
    </source>
</evidence>
<sequence>MLPAPQLVVLALDATWDHREEEIRKAIEGLVARGDILRGGDSLLVLGVLHTVTHPMGYRCKASLGALDGMSDYMNYQVVKMAECYRNKLRQAAEELNKVGISFTLNVSVGFPAKAVIIQEVNSSRAAWVVLDRHFKRDFGHFKKHIACKVAAFEDDLSVVYLKVIRTCPSSKSNREVKALQHLAVTLDLSPVIPDSLEAYMTSQYNSSVLCCHCGLKSALYFNSLKFSFSELQAATSDFSKENLLGEGGFGNVYKGQLKDGQFIAAKVRKIASSQGYAEFISEVQVHSFARHRNIIALLGYCYKESCNILVYEYILGR</sequence>
<proteinExistence type="predicted"/>
<dbReference type="SUPFAM" id="SSF56112">
    <property type="entry name" value="Protein kinase-like (PK-like)"/>
    <property type="match status" value="1"/>
</dbReference>
<dbReference type="AlphaFoldDB" id="A0A5J9VMM3"/>
<dbReference type="OrthoDB" id="310217at2759"/>
<accession>A0A5J9VMM3</accession>
<dbReference type="PROSITE" id="PS00107">
    <property type="entry name" value="PROTEIN_KINASE_ATP"/>
    <property type="match status" value="1"/>
</dbReference>
<reference evidence="5 6" key="1">
    <citation type="journal article" date="2019" name="Sci. Rep.">
        <title>A high-quality genome of Eragrostis curvula grass provides insights into Poaceae evolution and supports new strategies to enhance forage quality.</title>
        <authorList>
            <person name="Carballo J."/>
            <person name="Santos B.A.C.M."/>
            <person name="Zappacosta D."/>
            <person name="Garbus I."/>
            <person name="Selva J.P."/>
            <person name="Gallo C.A."/>
            <person name="Diaz A."/>
            <person name="Albertini E."/>
            <person name="Caccamo M."/>
            <person name="Echenique V."/>
        </authorList>
    </citation>
    <scope>NUCLEOTIDE SEQUENCE [LARGE SCALE GENOMIC DNA]</scope>
    <source>
        <strain evidence="6">cv. Victoria</strain>
        <tissue evidence="5">Leaf</tissue>
    </source>
</reference>
<feature type="non-terminal residue" evidence="5">
    <location>
        <position position="1"/>
    </location>
</feature>
<dbReference type="PANTHER" id="PTHR27006">
    <property type="entry name" value="PROMASTIGOTE SURFACE ANTIGEN PROTEIN PSA"/>
    <property type="match status" value="1"/>
</dbReference>
<dbReference type="InterPro" id="IPR000719">
    <property type="entry name" value="Prot_kinase_dom"/>
</dbReference>
<name>A0A5J9VMM3_9POAL</name>
<keyword evidence="2 3" id="KW-0067">ATP-binding</keyword>
<dbReference type="InterPro" id="IPR001245">
    <property type="entry name" value="Ser-Thr/Tyr_kinase_cat_dom"/>
</dbReference>
<gene>
    <name evidence="5" type="ORF">EJB05_18220</name>
</gene>
<dbReference type="GO" id="GO:0004672">
    <property type="term" value="F:protein kinase activity"/>
    <property type="evidence" value="ECO:0007669"/>
    <property type="project" value="InterPro"/>
</dbReference>